<dbReference type="RefSeq" id="WP_367623124.1">
    <property type="nucleotide sequence ID" value="NZ_JBFNQD010000001.1"/>
</dbReference>
<dbReference type="Proteomes" id="UP001555786">
    <property type="component" value="Unassembled WGS sequence"/>
</dbReference>
<gene>
    <name evidence="2" type="ORF">ABXS05_04940</name>
</gene>
<dbReference type="Gene3D" id="3.40.50.1820">
    <property type="entry name" value="alpha/beta hydrolase"/>
    <property type="match status" value="1"/>
</dbReference>
<comment type="caution">
    <text evidence="2">The sequence shown here is derived from an EMBL/GenBank/DDBJ whole genome shotgun (WGS) entry which is preliminary data.</text>
</comment>
<evidence type="ECO:0000313" key="2">
    <source>
        <dbReference type="EMBL" id="MEW9304872.1"/>
    </source>
</evidence>
<protein>
    <submittedName>
        <fullName evidence="2">Alpha/beta fold hydrolase</fullName>
    </submittedName>
</protein>
<keyword evidence="2" id="KW-0378">Hydrolase</keyword>
<organism evidence="2 3">
    <name type="scientific">Labrys neptuniae</name>
    <dbReference type="NCBI Taxonomy" id="376174"/>
    <lineage>
        <taxon>Bacteria</taxon>
        <taxon>Pseudomonadati</taxon>
        <taxon>Pseudomonadota</taxon>
        <taxon>Alphaproteobacteria</taxon>
        <taxon>Hyphomicrobiales</taxon>
        <taxon>Xanthobacteraceae</taxon>
        <taxon>Labrys</taxon>
    </lineage>
</organism>
<dbReference type="InterPro" id="IPR050266">
    <property type="entry name" value="AB_hydrolase_sf"/>
</dbReference>
<accession>A0ABV3PGW8</accession>
<keyword evidence="3" id="KW-1185">Reference proteome</keyword>
<sequence length="266" mass="28353">MPFIAHNGHRTFYRTVGSGPLVVLLHGHLLGSQCWLDGGFAEVFTRDHTVALIDALGHGQSDKPADPAAYRLKEQAGRVVAVMDALGFETADVIGHSMGAWTGAGIARQCPHRLRSLTLGGWDPVKGVAAAFPPGFEGPLHFDQVLELAQAMVPDLVSWVRPEDEPGLRASWDALAELDGLAQTLASIRIPLLLWCGRGDIRGSHMQAFADRQGLEMIWTAGNHNSVVYEHAPEGARAIRARLDIGVRGEGGSEPTPGGASGAIRA</sequence>
<dbReference type="SUPFAM" id="SSF53474">
    <property type="entry name" value="alpha/beta-Hydrolases"/>
    <property type="match status" value="1"/>
</dbReference>
<reference evidence="2 3" key="1">
    <citation type="submission" date="2024-07" db="EMBL/GenBank/DDBJ databases">
        <title>Description of Labrys sedimenti sp. nov., isolated from a diclofenac-degrading enrichment culture.</title>
        <authorList>
            <person name="Tancsics A."/>
            <person name="Csepanyi A."/>
        </authorList>
    </citation>
    <scope>NUCLEOTIDE SEQUENCE [LARGE SCALE GENOMIC DNA]</scope>
    <source>
        <strain evidence="2 3">LMG 23578</strain>
    </source>
</reference>
<evidence type="ECO:0000259" key="1">
    <source>
        <dbReference type="Pfam" id="PF00561"/>
    </source>
</evidence>
<dbReference type="InterPro" id="IPR000073">
    <property type="entry name" value="AB_hydrolase_1"/>
</dbReference>
<dbReference type="Pfam" id="PF00561">
    <property type="entry name" value="Abhydrolase_1"/>
    <property type="match status" value="1"/>
</dbReference>
<dbReference type="InterPro" id="IPR029058">
    <property type="entry name" value="AB_hydrolase_fold"/>
</dbReference>
<dbReference type="PANTHER" id="PTHR43798">
    <property type="entry name" value="MONOACYLGLYCEROL LIPASE"/>
    <property type="match status" value="1"/>
</dbReference>
<feature type="domain" description="AB hydrolase-1" evidence="1">
    <location>
        <begin position="20"/>
        <end position="120"/>
    </location>
</feature>
<dbReference type="GO" id="GO:0016787">
    <property type="term" value="F:hydrolase activity"/>
    <property type="evidence" value="ECO:0007669"/>
    <property type="project" value="UniProtKB-KW"/>
</dbReference>
<dbReference type="EMBL" id="JBFNQD010000001">
    <property type="protein sequence ID" value="MEW9304872.1"/>
    <property type="molecule type" value="Genomic_DNA"/>
</dbReference>
<proteinExistence type="predicted"/>
<evidence type="ECO:0000313" key="3">
    <source>
        <dbReference type="Proteomes" id="UP001555786"/>
    </source>
</evidence>
<name>A0ABV3PGW8_9HYPH</name>